<protein>
    <submittedName>
        <fullName evidence="1">Uncharacterized protein</fullName>
    </submittedName>
</protein>
<accession>A0AAW1FTX7</accession>
<gene>
    <name evidence="1" type="ORF">VZT92_005540</name>
</gene>
<reference evidence="1 2" key="1">
    <citation type="journal article" date="2024" name="Genome Biol. Evol.">
        <title>Chromosome-level genome assembly of the viviparous eelpout Zoarces viviparus.</title>
        <authorList>
            <person name="Fuhrmann N."/>
            <person name="Brasseur M.V."/>
            <person name="Bakowski C.E."/>
            <person name="Podsiadlowski L."/>
            <person name="Prost S."/>
            <person name="Krehenwinkel H."/>
            <person name="Mayer C."/>
        </authorList>
    </citation>
    <scope>NUCLEOTIDE SEQUENCE [LARGE SCALE GENOMIC DNA]</scope>
    <source>
        <strain evidence="1">NO-MEL_2022_Ind0_liver</strain>
    </source>
</reference>
<keyword evidence="2" id="KW-1185">Reference proteome</keyword>
<organism evidence="1 2">
    <name type="scientific">Zoarces viviparus</name>
    <name type="common">Viviparous eelpout</name>
    <name type="synonym">Blennius viviparus</name>
    <dbReference type="NCBI Taxonomy" id="48416"/>
    <lineage>
        <taxon>Eukaryota</taxon>
        <taxon>Metazoa</taxon>
        <taxon>Chordata</taxon>
        <taxon>Craniata</taxon>
        <taxon>Vertebrata</taxon>
        <taxon>Euteleostomi</taxon>
        <taxon>Actinopterygii</taxon>
        <taxon>Neopterygii</taxon>
        <taxon>Teleostei</taxon>
        <taxon>Neoteleostei</taxon>
        <taxon>Acanthomorphata</taxon>
        <taxon>Eupercaria</taxon>
        <taxon>Perciformes</taxon>
        <taxon>Cottioidei</taxon>
        <taxon>Zoarcales</taxon>
        <taxon>Zoarcidae</taxon>
        <taxon>Zoarcinae</taxon>
        <taxon>Zoarces</taxon>
    </lineage>
</organism>
<evidence type="ECO:0000313" key="2">
    <source>
        <dbReference type="Proteomes" id="UP001488805"/>
    </source>
</evidence>
<dbReference type="Proteomes" id="UP001488805">
    <property type="component" value="Unassembled WGS sequence"/>
</dbReference>
<dbReference type="AlphaFoldDB" id="A0AAW1FTX7"/>
<sequence length="98" mass="11273">MSDSNSDPFVGDADRRQELDTYMPLIGELQLKYGRNIFYQYHKAFSSKAALYIMQYDSRLDWSVLDTELLVMVAFWNICPEASPVLITVPSCHTLMLS</sequence>
<name>A0AAW1FTX7_ZOAVI</name>
<dbReference type="EMBL" id="JBCEZU010000034">
    <property type="protein sequence ID" value="KAK9537972.1"/>
    <property type="molecule type" value="Genomic_DNA"/>
</dbReference>
<evidence type="ECO:0000313" key="1">
    <source>
        <dbReference type="EMBL" id="KAK9537972.1"/>
    </source>
</evidence>
<proteinExistence type="predicted"/>
<comment type="caution">
    <text evidence="1">The sequence shown here is derived from an EMBL/GenBank/DDBJ whole genome shotgun (WGS) entry which is preliminary data.</text>
</comment>